<feature type="compositionally biased region" description="Acidic residues" evidence="1">
    <location>
        <begin position="392"/>
        <end position="423"/>
    </location>
</feature>
<feature type="region of interest" description="Disordered" evidence="1">
    <location>
        <begin position="385"/>
        <end position="423"/>
    </location>
</feature>
<gene>
    <name evidence="2" type="ORF">LVIROSA_LOCUS8703</name>
</gene>
<proteinExistence type="predicted"/>
<comment type="caution">
    <text evidence="2">The sequence shown here is derived from an EMBL/GenBank/DDBJ whole genome shotgun (WGS) entry which is preliminary data.</text>
</comment>
<accession>A0AAU9M9J5</accession>
<protein>
    <recommendedName>
        <fullName evidence="4">Transposase-associated domain-containing protein</fullName>
    </recommendedName>
</protein>
<dbReference type="EMBL" id="CAKMRJ010001112">
    <property type="protein sequence ID" value="CAH1421293.1"/>
    <property type="molecule type" value="Genomic_DNA"/>
</dbReference>
<evidence type="ECO:0000256" key="1">
    <source>
        <dbReference type="SAM" id="MobiDB-lite"/>
    </source>
</evidence>
<dbReference type="PANTHER" id="PTHR48451">
    <property type="entry name" value="DUF4218 DOMAIN-CONTAINING PROTEIN"/>
    <property type="match status" value="1"/>
</dbReference>
<dbReference type="PANTHER" id="PTHR48451:SF1">
    <property type="entry name" value="DUF4218 DOMAIN-CONTAINING PROTEIN"/>
    <property type="match status" value="1"/>
</dbReference>
<evidence type="ECO:0008006" key="4">
    <source>
        <dbReference type="Google" id="ProtNLM"/>
    </source>
</evidence>
<evidence type="ECO:0000313" key="3">
    <source>
        <dbReference type="Proteomes" id="UP001157418"/>
    </source>
</evidence>
<name>A0AAU9M9J5_9ASTR</name>
<evidence type="ECO:0000313" key="2">
    <source>
        <dbReference type="EMBL" id="CAH1421293.1"/>
    </source>
</evidence>
<dbReference type="Proteomes" id="UP001157418">
    <property type="component" value="Unassembled WGS sequence"/>
</dbReference>
<keyword evidence="3" id="KW-1185">Reference proteome</keyword>
<organism evidence="2 3">
    <name type="scientific">Lactuca virosa</name>
    <dbReference type="NCBI Taxonomy" id="75947"/>
    <lineage>
        <taxon>Eukaryota</taxon>
        <taxon>Viridiplantae</taxon>
        <taxon>Streptophyta</taxon>
        <taxon>Embryophyta</taxon>
        <taxon>Tracheophyta</taxon>
        <taxon>Spermatophyta</taxon>
        <taxon>Magnoliopsida</taxon>
        <taxon>eudicotyledons</taxon>
        <taxon>Gunneridae</taxon>
        <taxon>Pentapetalae</taxon>
        <taxon>asterids</taxon>
        <taxon>campanulids</taxon>
        <taxon>Asterales</taxon>
        <taxon>Asteraceae</taxon>
        <taxon>Cichorioideae</taxon>
        <taxon>Cichorieae</taxon>
        <taxon>Lactucinae</taxon>
        <taxon>Lactuca</taxon>
    </lineage>
</organism>
<sequence>MSNTVIDDDGAGMHDNFDELLHDRFRDVAEEISTVQEGLNEEATKFYKLVEEGKQELFPGCKNFTKLSFIIRLFLYKTLHGLSNVAFNDLLQLFQEVIPEAKLPTSFTQAKNIVKDLGLDYKKIPTCPNDCMLHWKDHEQDDTCHIYHTSKCKQFDEKQENVDDMDEEHESGGPIFVNKGHPIRGKKRRKGRLITLDLILREQAHHSALFNSDCAQVHEYINEHKVYIDTQPRKRRWARAQNHSHEFADWLKEKVKSNNVPDHIFWLAKGPSPTSKRYHGYYVNGYRFHTKSRDAKCHTQNNGVSITALTPSFASSRDKNPAVGDVDYYVLNRVPRDIYDLEDESSETIGDSYWSEPNEDRFNSFAQVSEHEIQLSRNDMPPLVVDANTNLDEADEANSDSGGDSDYDDTLWDWMEADEDEAH</sequence>
<reference evidence="2 3" key="1">
    <citation type="submission" date="2022-01" db="EMBL/GenBank/DDBJ databases">
        <authorList>
            <person name="Xiong W."/>
            <person name="Schranz E."/>
        </authorList>
    </citation>
    <scope>NUCLEOTIDE SEQUENCE [LARGE SCALE GENOMIC DNA]</scope>
</reference>
<dbReference type="AlphaFoldDB" id="A0AAU9M9J5"/>